<protein>
    <submittedName>
        <fullName evidence="2">Uncharacterized protein</fullName>
    </submittedName>
</protein>
<gene>
    <name evidence="2" type="ORF">LCGC14_0350050</name>
</gene>
<keyword evidence="1" id="KW-1133">Transmembrane helix</keyword>
<dbReference type="EMBL" id="LAZR01000262">
    <property type="protein sequence ID" value="KKN78473.1"/>
    <property type="molecule type" value="Genomic_DNA"/>
</dbReference>
<keyword evidence="1" id="KW-0472">Membrane</keyword>
<accession>A0A0F9WJ58</accession>
<feature type="transmembrane region" description="Helical" evidence="1">
    <location>
        <begin position="6"/>
        <end position="25"/>
    </location>
</feature>
<organism evidence="2">
    <name type="scientific">marine sediment metagenome</name>
    <dbReference type="NCBI Taxonomy" id="412755"/>
    <lineage>
        <taxon>unclassified sequences</taxon>
        <taxon>metagenomes</taxon>
        <taxon>ecological metagenomes</taxon>
    </lineage>
</organism>
<evidence type="ECO:0000256" key="1">
    <source>
        <dbReference type="SAM" id="Phobius"/>
    </source>
</evidence>
<evidence type="ECO:0000313" key="2">
    <source>
        <dbReference type="EMBL" id="KKN78473.1"/>
    </source>
</evidence>
<reference evidence="2" key="1">
    <citation type="journal article" date="2015" name="Nature">
        <title>Complex archaea that bridge the gap between prokaryotes and eukaryotes.</title>
        <authorList>
            <person name="Spang A."/>
            <person name="Saw J.H."/>
            <person name="Jorgensen S.L."/>
            <person name="Zaremba-Niedzwiedzka K."/>
            <person name="Martijn J."/>
            <person name="Lind A.E."/>
            <person name="van Eijk R."/>
            <person name="Schleper C."/>
            <person name="Guy L."/>
            <person name="Ettema T.J."/>
        </authorList>
    </citation>
    <scope>NUCLEOTIDE SEQUENCE</scope>
</reference>
<comment type="caution">
    <text evidence="2">The sequence shown here is derived from an EMBL/GenBank/DDBJ whole genome shotgun (WGS) entry which is preliminary data.</text>
</comment>
<dbReference type="AlphaFoldDB" id="A0A0F9WJ58"/>
<name>A0A0F9WJ58_9ZZZZ</name>
<keyword evidence="1" id="KW-0812">Transmembrane</keyword>
<sequence>MDNFLIGILVFLGVILIWVIGVFCGKDWAGRK</sequence>
<proteinExistence type="predicted"/>